<dbReference type="InterPro" id="IPR027417">
    <property type="entry name" value="P-loop_NTPase"/>
</dbReference>
<accession>A0A182V2F5</accession>
<dbReference type="PROSITE" id="PS51195">
    <property type="entry name" value="Q_MOTIF"/>
    <property type="match status" value="1"/>
</dbReference>
<keyword evidence="6 9" id="KW-0067">ATP-binding</keyword>
<dbReference type="GO" id="GO:0003724">
    <property type="term" value="F:RNA helicase activity"/>
    <property type="evidence" value="ECO:0007669"/>
    <property type="project" value="UniProtKB-EC"/>
</dbReference>
<keyword evidence="3 9" id="KW-0547">Nucleotide-binding</keyword>
<evidence type="ECO:0000313" key="14">
    <source>
        <dbReference type="Proteomes" id="UP000075903"/>
    </source>
</evidence>
<evidence type="ECO:0000256" key="8">
    <source>
        <dbReference type="PROSITE-ProRule" id="PRU00552"/>
    </source>
</evidence>
<feature type="domain" description="Helicase ATP-binding" evidence="10">
    <location>
        <begin position="58"/>
        <end position="206"/>
    </location>
</feature>
<dbReference type="Gene3D" id="3.40.50.300">
    <property type="entry name" value="P-loop containing nucleotide triphosphate hydrolases"/>
    <property type="match status" value="3"/>
</dbReference>
<dbReference type="GO" id="GO:0016787">
    <property type="term" value="F:hydrolase activity"/>
    <property type="evidence" value="ECO:0007669"/>
    <property type="project" value="UniProtKB-KW"/>
</dbReference>
<dbReference type="VEuPathDB" id="VectorBase:AMEM007736"/>
<organism evidence="13 14">
    <name type="scientific">Anopheles merus</name>
    <name type="common">Mosquito</name>
    <dbReference type="NCBI Taxonomy" id="30066"/>
    <lineage>
        <taxon>Eukaryota</taxon>
        <taxon>Metazoa</taxon>
        <taxon>Ecdysozoa</taxon>
        <taxon>Arthropoda</taxon>
        <taxon>Hexapoda</taxon>
        <taxon>Insecta</taxon>
        <taxon>Pterygota</taxon>
        <taxon>Neoptera</taxon>
        <taxon>Endopterygota</taxon>
        <taxon>Diptera</taxon>
        <taxon>Nematocera</taxon>
        <taxon>Culicoidea</taxon>
        <taxon>Culicidae</taxon>
        <taxon>Anophelinae</taxon>
        <taxon>Anopheles</taxon>
    </lineage>
</organism>
<dbReference type="PROSITE" id="PS00039">
    <property type="entry name" value="DEAD_ATP_HELICASE"/>
    <property type="match status" value="1"/>
</dbReference>
<dbReference type="Pfam" id="PF00270">
    <property type="entry name" value="DEAD"/>
    <property type="match status" value="1"/>
</dbReference>
<dbReference type="CDD" id="cd18787">
    <property type="entry name" value="SF2_C_DEAD"/>
    <property type="match status" value="1"/>
</dbReference>
<dbReference type="GO" id="GO:0005524">
    <property type="term" value="F:ATP binding"/>
    <property type="evidence" value="ECO:0007669"/>
    <property type="project" value="UniProtKB-KW"/>
</dbReference>
<evidence type="ECO:0000256" key="3">
    <source>
        <dbReference type="ARBA" id="ARBA00022741"/>
    </source>
</evidence>
<evidence type="ECO:0000256" key="9">
    <source>
        <dbReference type="RuleBase" id="RU000492"/>
    </source>
</evidence>
<dbReference type="InterPro" id="IPR014014">
    <property type="entry name" value="RNA_helicase_DEAD_Q_motif"/>
</dbReference>
<dbReference type="InterPro" id="IPR001650">
    <property type="entry name" value="Helicase_C-like"/>
</dbReference>
<dbReference type="GO" id="GO:0005737">
    <property type="term" value="C:cytoplasm"/>
    <property type="evidence" value="ECO:0007669"/>
    <property type="project" value="UniProtKB-SubCell"/>
</dbReference>
<evidence type="ECO:0000256" key="2">
    <source>
        <dbReference type="ARBA" id="ARBA00012552"/>
    </source>
</evidence>
<dbReference type="GO" id="GO:0010468">
    <property type="term" value="P:regulation of gene expression"/>
    <property type="evidence" value="ECO:0007669"/>
    <property type="project" value="UniProtKB-ARBA"/>
</dbReference>
<feature type="short sequence motif" description="Q motif" evidence="8">
    <location>
        <begin position="27"/>
        <end position="55"/>
    </location>
</feature>
<dbReference type="SMART" id="SM00487">
    <property type="entry name" value="DEXDc"/>
    <property type="match status" value="1"/>
</dbReference>
<sequence length="370" mass="42757">MGWKAKLKIPPKDTRVKTSDVTDTRGNEFEEFCLKRPLLMGIFEKGWEKPPPIQEAAIPIALVGKDILARAKNGTGKTGAYSIPVLEQTSQICIELAKHMNIRVMVTTGGTNLKDDIMRIYQKVQVIIATPGRILDLMDKEVANMSQCRMLVLDEADKLLSQDFKGMLDHVIMRLPKERQILLFSATFPLSVKNFMKKHLRDPYEINLMEELTLKGVTQYYAFVQERQKVHCLNTLFSKLQINLSIIFCNSTQRVELLAKKITELGYCCYYIHTRMQQAHRNRVFHDFRSELCRNLVCSDLFTRFIDVQAVNVVINFDLLKMAETYLHRIGRSGRFGNLGIAINLITYEDRFDLHRIEKELGTVIKHMQR</sequence>
<keyword evidence="4 9" id="KW-0378">Hydrolase</keyword>
<dbReference type="InterPro" id="IPR014001">
    <property type="entry name" value="Helicase_ATP-bd"/>
</dbReference>
<evidence type="ECO:0000256" key="1">
    <source>
        <dbReference type="ARBA" id="ARBA00004496"/>
    </source>
</evidence>
<feature type="domain" description="Helicase C-terminal" evidence="11">
    <location>
        <begin position="216"/>
        <end position="370"/>
    </location>
</feature>
<dbReference type="InterPro" id="IPR011545">
    <property type="entry name" value="DEAD/DEAH_box_helicase_dom"/>
</dbReference>
<dbReference type="Proteomes" id="UP000075903">
    <property type="component" value="Unassembled WGS sequence"/>
</dbReference>
<dbReference type="PROSITE" id="PS51194">
    <property type="entry name" value="HELICASE_CTER"/>
    <property type="match status" value="1"/>
</dbReference>
<evidence type="ECO:0000256" key="7">
    <source>
        <dbReference type="ARBA" id="ARBA00038316"/>
    </source>
</evidence>
<dbReference type="SMART" id="SM00490">
    <property type="entry name" value="HELICc"/>
    <property type="match status" value="1"/>
</dbReference>
<evidence type="ECO:0000256" key="6">
    <source>
        <dbReference type="ARBA" id="ARBA00022840"/>
    </source>
</evidence>
<feature type="domain" description="DEAD-box RNA helicase Q" evidence="12">
    <location>
        <begin position="27"/>
        <end position="55"/>
    </location>
</feature>
<dbReference type="VEuPathDB" id="VectorBase:AMEM21_000125"/>
<comment type="similarity">
    <text evidence="7">Belongs to the DEAD box helicase family. DDX6/DHH1 subfamily.</text>
</comment>
<comment type="subcellular location">
    <subcellularLocation>
        <location evidence="1">Cytoplasm</location>
    </subcellularLocation>
</comment>
<dbReference type="InterPro" id="IPR000629">
    <property type="entry name" value="RNA-helicase_DEAD-box_CS"/>
</dbReference>
<dbReference type="AlphaFoldDB" id="A0A182V2F5"/>
<evidence type="ECO:0000259" key="10">
    <source>
        <dbReference type="PROSITE" id="PS51192"/>
    </source>
</evidence>
<evidence type="ECO:0000259" key="11">
    <source>
        <dbReference type="PROSITE" id="PS51194"/>
    </source>
</evidence>
<dbReference type="PROSITE" id="PS51192">
    <property type="entry name" value="HELICASE_ATP_BIND_1"/>
    <property type="match status" value="1"/>
</dbReference>
<dbReference type="Pfam" id="PF00271">
    <property type="entry name" value="Helicase_C"/>
    <property type="match status" value="1"/>
</dbReference>
<keyword evidence="14" id="KW-1185">Reference proteome</keyword>
<dbReference type="CDD" id="cd17940">
    <property type="entry name" value="DEADc_DDX6"/>
    <property type="match status" value="1"/>
</dbReference>
<keyword evidence="5 9" id="KW-0347">Helicase</keyword>
<dbReference type="EC" id="3.6.4.13" evidence="2"/>
<name>A0A182V2F5_ANOME</name>
<proteinExistence type="inferred from homology"/>
<evidence type="ECO:0000313" key="13">
    <source>
        <dbReference type="EnsemblMetazoa" id="AMEM007736-PA"/>
    </source>
</evidence>
<dbReference type="PANTHER" id="PTHR47960">
    <property type="entry name" value="DEAD-BOX ATP-DEPENDENT RNA HELICASE 50"/>
    <property type="match status" value="1"/>
</dbReference>
<reference evidence="13" key="1">
    <citation type="submission" date="2020-05" db="UniProtKB">
        <authorList>
            <consortium name="EnsemblMetazoa"/>
        </authorList>
    </citation>
    <scope>IDENTIFICATION</scope>
    <source>
        <strain evidence="13">MAF</strain>
    </source>
</reference>
<evidence type="ECO:0000256" key="4">
    <source>
        <dbReference type="ARBA" id="ARBA00022801"/>
    </source>
</evidence>
<evidence type="ECO:0000256" key="5">
    <source>
        <dbReference type="ARBA" id="ARBA00022806"/>
    </source>
</evidence>
<evidence type="ECO:0000259" key="12">
    <source>
        <dbReference type="PROSITE" id="PS51195"/>
    </source>
</evidence>
<dbReference type="STRING" id="30066.A0A182V2F5"/>
<dbReference type="GO" id="GO:0003676">
    <property type="term" value="F:nucleic acid binding"/>
    <property type="evidence" value="ECO:0007669"/>
    <property type="project" value="InterPro"/>
</dbReference>
<dbReference type="EnsemblMetazoa" id="AMEM007736-RA">
    <property type="protein sequence ID" value="AMEM007736-PA"/>
    <property type="gene ID" value="AMEM007736"/>
</dbReference>
<protein>
    <recommendedName>
        <fullName evidence="2">RNA helicase</fullName>
        <ecNumber evidence="2">3.6.4.13</ecNumber>
    </recommendedName>
</protein>
<dbReference type="SUPFAM" id="SSF52540">
    <property type="entry name" value="P-loop containing nucleoside triphosphate hydrolases"/>
    <property type="match status" value="1"/>
</dbReference>